<evidence type="ECO:0000256" key="2">
    <source>
        <dbReference type="ARBA" id="ARBA00005879"/>
    </source>
</evidence>
<comment type="similarity">
    <text evidence="2">Belongs to the precorrin methyltransferase family.</text>
</comment>
<evidence type="ECO:0000256" key="5">
    <source>
        <dbReference type="ARBA" id="ARBA00022679"/>
    </source>
</evidence>
<comment type="pathway">
    <text evidence="12">Porphyrin-containing compound metabolism; siroheme biosynthesis; precorrin-2 from uroporphyrinogen III: step 1/1.</text>
</comment>
<comment type="pathway">
    <text evidence="1">Porphyrin-containing compound metabolism; siroheme biosynthesis; sirohydrochlorin from precorrin-2: step 1/1.</text>
</comment>
<dbReference type="GO" id="GO:0051266">
    <property type="term" value="F:sirohydrochlorin ferrochelatase activity"/>
    <property type="evidence" value="ECO:0007669"/>
    <property type="project" value="InterPro"/>
</dbReference>
<dbReference type="NCBIfam" id="NF004790">
    <property type="entry name" value="PRK06136.1"/>
    <property type="match status" value="1"/>
</dbReference>
<dbReference type="InterPro" id="IPR006366">
    <property type="entry name" value="CobA/CysG_C"/>
</dbReference>
<dbReference type="NCBIfam" id="TIGR01469">
    <property type="entry name" value="cobA_cysG_Cterm"/>
    <property type="match status" value="1"/>
</dbReference>
<dbReference type="Gene3D" id="3.40.50.720">
    <property type="entry name" value="NAD(P)-binding Rossmann-like Domain"/>
    <property type="match status" value="1"/>
</dbReference>
<keyword evidence="10" id="KW-0627">Porphyrin biosynthesis</keyword>
<dbReference type="InterPro" id="IPR037115">
    <property type="entry name" value="Sirohaem_synt_dimer_dom_sf"/>
</dbReference>
<dbReference type="InterPro" id="IPR012409">
    <property type="entry name" value="Sirohaem_synth"/>
</dbReference>
<dbReference type="GO" id="GO:0004851">
    <property type="term" value="F:uroporphyrin-III C-methyltransferase activity"/>
    <property type="evidence" value="ECO:0007669"/>
    <property type="project" value="UniProtKB-EC"/>
</dbReference>
<feature type="domain" description="Sirohaem synthase dimerisation" evidence="17">
    <location>
        <begin position="152"/>
        <end position="206"/>
    </location>
</feature>
<evidence type="ECO:0000256" key="6">
    <source>
        <dbReference type="ARBA" id="ARBA00022691"/>
    </source>
</evidence>
<dbReference type="GO" id="GO:0009236">
    <property type="term" value="P:cobalamin biosynthetic process"/>
    <property type="evidence" value="ECO:0007669"/>
    <property type="project" value="UniProtKB-KW"/>
</dbReference>
<dbReference type="InterPro" id="IPR019478">
    <property type="entry name" value="Sirohaem_synthase_dimer_dom"/>
</dbReference>
<comment type="pathway">
    <text evidence="14">Cofactor biosynthesis; adenosylcobalamin biosynthesis; precorrin-2 from uroporphyrinogen III: step 1/1.</text>
</comment>
<dbReference type="Pfam" id="PF00590">
    <property type="entry name" value="TP_methylase"/>
    <property type="match status" value="1"/>
</dbReference>
<feature type="active site" description="Proton donor" evidence="15">
    <location>
        <position position="268"/>
    </location>
</feature>
<dbReference type="NCBIfam" id="NF007922">
    <property type="entry name" value="PRK10637.1"/>
    <property type="match status" value="1"/>
</dbReference>
<dbReference type="InterPro" id="IPR006367">
    <property type="entry name" value="Sirohaem_synthase_N"/>
</dbReference>
<evidence type="ECO:0000256" key="1">
    <source>
        <dbReference type="ARBA" id="ARBA00005010"/>
    </source>
</evidence>
<evidence type="ECO:0000259" key="17">
    <source>
        <dbReference type="Pfam" id="PF10414"/>
    </source>
</evidence>
<dbReference type="Gene3D" id="3.40.1010.10">
    <property type="entry name" value="Cobalt-precorrin-4 Transmethylase, Domain 1"/>
    <property type="match status" value="1"/>
</dbReference>
<feature type="active site" description="Proton acceptor" evidence="15">
    <location>
        <position position="246"/>
    </location>
</feature>
<keyword evidence="3" id="KW-0169">Cobalamin biosynthesis</keyword>
<dbReference type="EMBL" id="CP062222">
    <property type="protein sequence ID" value="QTC91979.1"/>
    <property type="molecule type" value="Genomic_DNA"/>
</dbReference>
<keyword evidence="9" id="KW-0456">Lyase</keyword>
<evidence type="ECO:0000313" key="18">
    <source>
        <dbReference type="EMBL" id="QTC91979.1"/>
    </source>
</evidence>
<dbReference type="FunFam" id="3.30.950.10:FF:000001">
    <property type="entry name" value="Siroheme synthase"/>
    <property type="match status" value="1"/>
</dbReference>
<dbReference type="Gene3D" id="3.30.160.110">
    <property type="entry name" value="Siroheme synthase, domain 2"/>
    <property type="match status" value="1"/>
</dbReference>
<keyword evidence="6" id="KW-0949">S-adenosyl-L-methionine</keyword>
<keyword evidence="4 18" id="KW-0489">Methyltransferase</keyword>
<dbReference type="GO" id="GO:0019354">
    <property type="term" value="P:siroheme biosynthetic process"/>
    <property type="evidence" value="ECO:0007669"/>
    <property type="project" value="InterPro"/>
</dbReference>
<sequence length="461" mass="48343">MRVFLASIPMDDARIIIVGSGDAALAKLRLFGQTPAEVVWFAPGGAPVGPGALQGGPAPIERRPEAADLIGARLVFIAVEDEAVARDLAALGRAAGAQVNVVDRPALSDFHTPALIDRDEVVIGVATGGSAPILARDVRSRIEAVLPAGLTSVAKLARDLRDTVIASVPDFLARRRFWEKAFRGPAADLAAAGQTAEARREMLRLLNVAAPEQGVVHIVGAGPGDPELLTLKALRVLQDADVIIHDRLVPDAILERARRDARRLYVGKARAEHSVPQDQIEALMVEEARAGHRVVRLKGGDPFVFGRGGEELEAMRRAGVPVFVVPGITAAIGCAASAGIPLTHRDHAQAVTFVTAQEKPGGIAPDWSRLAAPNHTLAIYMGADRAEQTAANLIAAGRSPETPVAIVENGSRPDERVINGVLSDLGGLVARSSLTGPALLFVGECAAFSAAQLDVRAELVA</sequence>
<evidence type="ECO:0000256" key="10">
    <source>
        <dbReference type="ARBA" id="ARBA00023244"/>
    </source>
</evidence>
<dbReference type="AlphaFoldDB" id="A0A975C2Q1"/>
<keyword evidence="8" id="KW-0520">NAD</keyword>
<keyword evidence="19" id="KW-1185">Reference proteome</keyword>
<evidence type="ECO:0000313" key="19">
    <source>
        <dbReference type="Proteomes" id="UP000663918"/>
    </source>
</evidence>
<evidence type="ECO:0000256" key="7">
    <source>
        <dbReference type="ARBA" id="ARBA00023002"/>
    </source>
</evidence>
<dbReference type="CDD" id="cd11642">
    <property type="entry name" value="SUMT"/>
    <property type="match status" value="1"/>
</dbReference>
<dbReference type="InterPro" id="IPR003043">
    <property type="entry name" value="Uropor_MeTrfase_CS"/>
</dbReference>
<dbReference type="InterPro" id="IPR014777">
    <property type="entry name" value="4pyrrole_Mease_sub1"/>
</dbReference>
<keyword evidence="7" id="KW-0560">Oxidoreductase</keyword>
<name>A0A975C2Q1_9CAUL</name>
<dbReference type="RefSeq" id="WP_207871271.1">
    <property type="nucleotide sequence ID" value="NZ_CP062222.1"/>
</dbReference>
<evidence type="ECO:0000256" key="11">
    <source>
        <dbReference type="ARBA" id="ARBA00023268"/>
    </source>
</evidence>
<evidence type="ECO:0000256" key="3">
    <source>
        <dbReference type="ARBA" id="ARBA00022573"/>
    </source>
</evidence>
<organism evidence="18 19">
    <name type="scientific">Brevundimonas goettingensis</name>
    <dbReference type="NCBI Taxonomy" id="2774190"/>
    <lineage>
        <taxon>Bacteria</taxon>
        <taxon>Pseudomonadati</taxon>
        <taxon>Pseudomonadota</taxon>
        <taxon>Alphaproteobacteria</taxon>
        <taxon>Caulobacterales</taxon>
        <taxon>Caulobacteraceae</taxon>
        <taxon>Brevundimonas</taxon>
    </lineage>
</organism>
<evidence type="ECO:0000256" key="12">
    <source>
        <dbReference type="ARBA" id="ARBA00025705"/>
    </source>
</evidence>
<comment type="catalytic activity">
    <reaction evidence="13">
        <text>precorrin-2 + NAD(+) = sirohydrochlorin + NADH + 2 H(+)</text>
        <dbReference type="Rhea" id="RHEA:15613"/>
        <dbReference type="ChEBI" id="CHEBI:15378"/>
        <dbReference type="ChEBI" id="CHEBI:57540"/>
        <dbReference type="ChEBI" id="CHEBI:57945"/>
        <dbReference type="ChEBI" id="CHEBI:58351"/>
        <dbReference type="ChEBI" id="CHEBI:58827"/>
        <dbReference type="EC" id="1.3.1.76"/>
    </reaction>
</comment>
<dbReference type="PIRSF" id="PIRSF036426">
    <property type="entry name" value="Sirohaem_synth"/>
    <property type="match status" value="1"/>
</dbReference>
<evidence type="ECO:0000259" key="16">
    <source>
        <dbReference type="Pfam" id="PF00590"/>
    </source>
</evidence>
<dbReference type="Gene3D" id="1.10.8.210">
    <property type="entry name" value="Sirohaem synthase, dimerisation domain"/>
    <property type="match status" value="1"/>
</dbReference>
<dbReference type="Pfam" id="PF13241">
    <property type="entry name" value="NAD_binding_7"/>
    <property type="match status" value="1"/>
</dbReference>
<dbReference type="GO" id="GO:0051287">
    <property type="term" value="F:NAD binding"/>
    <property type="evidence" value="ECO:0007669"/>
    <property type="project" value="InterPro"/>
</dbReference>
<dbReference type="EC" id="2.1.1.107" evidence="18"/>
<gene>
    <name evidence="18" type="primary">cobA</name>
    <name evidence="18" type="ORF">IFJ75_03400</name>
</gene>
<dbReference type="InterPro" id="IPR036291">
    <property type="entry name" value="NAD(P)-bd_dom_sf"/>
</dbReference>
<accession>A0A975C2Q1</accession>
<dbReference type="Pfam" id="PF10414">
    <property type="entry name" value="CysG_dimeriser"/>
    <property type="match status" value="1"/>
</dbReference>
<evidence type="ECO:0000256" key="4">
    <source>
        <dbReference type="ARBA" id="ARBA00022603"/>
    </source>
</evidence>
<evidence type="ECO:0000256" key="13">
    <source>
        <dbReference type="ARBA" id="ARBA00047561"/>
    </source>
</evidence>
<protein>
    <submittedName>
        <fullName evidence="18">Uroporphyrinogen-III C-methyltransferase</fullName>
        <ecNumber evidence="18">2.1.1.107</ecNumber>
    </submittedName>
</protein>
<feature type="domain" description="Tetrapyrrole methylase" evidence="16">
    <location>
        <begin position="216"/>
        <end position="425"/>
    </location>
</feature>
<dbReference type="SUPFAM" id="SSF51735">
    <property type="entry name" value="NAD(P)-binding Rossmann-fold domains"/>
    <property type="match status" value="1"/>
</dbReference>
<dbReference type="InterPro" id="IPR014776">
    <property type="entry name" value="4pyrrole_Mease_sub2"/>
</dbReference>
<evidence type="ECO:0000256" key="9">
    <source>
        <dbReference type="ARBA" id="ARBA00023239"/>
    </source>
</evidence>
<dbReference type="InterPro" id="IPR050161">
    <property type="entry name" value="Siro_Cobalamin_biosynth"/>
</dbReference>
<dbReference type="InterPro" id="IPR000878">
    <property type="entry name" value="4pyrrol_Mease"/>
</dbReference>
<dbReference type="KEGG" id="bgoe:IFJ75_03400"/>
<keyword evidence="5 18" id="KW-0808">Transferase</keyword>
<evidence type="ECO:0000256" key="8">
    <source>
        <dbReference type="ARBA" id="ARBA00023027"/>
    </source>
</evidence>
<dbReference type="GO" id="GO:0032259">
    <property type="term" value="P:methylation"/>
    <property type="evidence" value="ECO:0007669"/>
    <property type="project" value="UniProtKB-KW"/>
</dbReference>
<dbReference type="InterPro" id="IPR035996">
    <property type="entry name" value="4pyrrol_Methylase_sf"/>
</dbReference>
<evidence type="ECO:0000256" key="15">
    <source>
        <dbReference type="PIRSR" id="PIRSR036426-1"/>
    </source>
</evidence>
<evidence type="ECO:0000256" key="14">
    <source>
        <dbReference type="ARBA" id="ARBA00060548"/>
    </source>
</evidence>
<dbReference type="PANTHER" id="PTHR45790:SF3">
    <property type="entry name" value="S-ADENOSYL-L-METHIONINE-DEPENDENT UROPORPHYRINOGEN III METHYLTRANSFERASE, CHLOROPLASTIC"/>
    <property type="match status" value="1"/>
</dbReference>
<reference evidence="18" key="1">
    <citation type="submission" date="2020-09" db="EMBL/GenBank/DDBJ databases">
        <title>Brevundimonas sp. LVF2 isolated from a puddle in Goettingen, Germany.</title>
        <authorList>
            <person name="Friedrich I."/>
            <person name="Klassen A."/>
            <person name="Hannes N."/>
            <person name="Schneider D."/>
            <person name="Hertel R."/>
            <person name="Daniel R."/>
        </authorList>
    </citation>
    <scope>NUCLEOTIDE SEQUENCE</scope>
    <source>
        <strain evidence="18">LVF2</strain>
    </source>
</reference>
<proteinExistence type="inferred from homology"/>
<dbReference type="PROSITE" id="PS00839">
    <property type="entry name" value="SUMT_1"/>
    <property type="match status" value="1"/>
</dbReference>
<dbReference type="SUPFAM" id="SSF75615">
    <property type="entry name" value="Siroheme synthase middle domains-like"/>
    <property type="match status" value="1"/>
</dbReference>
<dbReference type="Gene3D" id="3.30.950.10">
    <property type="entry name" value="Methyltransferase, Cobalt-precorrin-4 Transmethylase, Domain 2"/>
    <property type="match status" value="1"/>
</dbReference>
<keyword evidence="11" id="KW-0511">Multifunctional enzyme</keyword>
<dbReference type="PANTHER" id="PTHR45790">
    <property type="entry name" value="SIROHEME SYNTHASE-RELATED"/>
    <property type="match status" value="1"/>
</dbReference>
<dbReference type="GO" id="GO:0043115">
    <property type="term" value="F:precorrin-2 dehydrogenase activity"/>
    <property type="evidence" value="ECO:0007669"/>
    <property type="project" value="UniProtKB-EC"/>
</dbReference>
<dbReference type="NCBIfam" id="TIGR01470">
    <property type="entry name" value="cysG_Nterm"/>
    <property type="match status" value="1"/>
</dbReference>
<dbReference type="SUPFAM" id="SSF53790">
    <property type="entry name" value="Tetrapyrrole methylase"/>
    <property type="match status" value="1"/>
</dbReference>
<dbReference type="Proteomes" id="UP000663918">
    <property type="component" value="Chromosome"/>
</dbReference>
<dbReference type="FunFam" id="3.40.1010.10:FF:000001">
    <property type="entry name" value="Siroheme synthase"/>
    <property type="match status" value="1"/>
</dbReference>